<organism evidence="1 2">
    <name type="scientific">Parabacteroides distasonis</name>
    <dbReference type="NCBI Taxonomy" id="823"/>
    <lineage>
        <taxon>Bacteria</taxon>
        <taxon>Pseudomonadati</taxon>
        <taxon>Bacteroidota</taxon>
        <taxon>Bacteroidia</taxon>
        <taxon>Bacteroidales</taxon>
        <taxon>Tannerellaceae</taxon>
        <taxon>Parabacteroides</taxon>
    </lineage>
</organism>
<dbReference type="EMBL" id="CYYK01000019">
    <property type="protein sequence ID" value="CUP15520.1"/>
    <property type="molecule type" value="Genomic_DNA"/>
</dbReference>
<sequence length="504" mass="58687">MTRQETVIKITKITRIIGEMKSQLDLDDEIEFEALDSSWANIGKWTKEIYQYMEQAPSPLLADLITNNEFTTPVVNYVQSHKQDIDSTYVKVIDSYAKNMQALLSLCEEQREKLKGEYKDLTGPLANEQVATLLQRAIRAGLLDEHYQPMPQTKPLQLKVIAYAISAICKLSSPYVHFEKQWKRENGKRFSTSRVPRYNTALYDTTKALYPEVDFTEFEPIHEAKTFYTPQSEQDIRMLYHELVKYCYIAPSTTFETFAGIFDKTKFSKPIEWIKAQRQLSYFVYLAFYKFNKKDLWIKGECCFSIDGHSPHKACFVSGYSWIKRAGWLDRYDVKLKAICDEFNHIENTPERETSDERLIHTSKVVFHSTSSEEDIHSMFSALVEGGYIDSSTEFTTFRGIFDETMFEHPIVWMKTQALLMYFVHLAFKPHNPYDVWVKCANCFRLRGGKTPNRQSMDSNFRFIVKKGLLATYDIRLKTIADNYHSNKNKNADITSSMKESIST</sequence>
<accession>A0A8D9LDQ4</accession>
<comment type="caution">
    <text evidence="1">The sequence shown here is derived from an EMBL/GenBank/DDBJ whole genome shotgun (WGS) entry which is preliminary data.</text>
</comment>
<name>A0A8D9LDQ4_PARDI</name>
<evidence type="ECO:0000313" key="2">
    <source>
        <dbReference type="Proteomes" id="UP000095455"/>
    </source>
</evidence>
<proteinExistence type="predicted"/>
<evidence type="ECO:0000313" key="1">
    <source>
        <dbReference type="EMBL" id="CUP15520.1"/>
    </source>
</evidence>
<protein>
    <submittedName>
        <fullName evidence="1">Uncharacterized protein</fullName>
    </submittedName>
</protein>
<dbReference type="Proteomes" id="UP000095455">
    <property type="component" value="Unassembled WGS sequence"/>
</dbReference>
<dbReference type="RefSeq" id="WP_034528948.1">
    <property type="nucleotide sequence ID" value="NZ_CYYK01000019.1"/>
</dbReference>
<gene>
    <name evidence="1" type="ORF">ERS852380_04036</name>
</gene>
<dbReference type="AlphaFoldDB" id="A0A8D9LDQ4"/>
<reference evidence="1 2" key="1">
    <citation type="submission" date="2015-09" db="EMBL/GenBank/DDBJ databases">
        <authorList>
            <consortium name="Pathogen Informatics"/>
        </authorList>
    </citation>
    <scope>NUCLEOTIDE SEQUENCE [LARGE SCALE GENOMIC DNA]</scope>
    <source>
        <strain evidence="1 2">2789STDY5608822</strain>
    </source>
</reference>